<gene>
    <name evidence="4" type="ORF">CC99x_011835</name>
    <name evidence="3" type="ORF">CC99x_02097</name>
</gene>
<dbReference type="PANTHER" id="PTHR39555:SF1">
    <property type="entry name" value="TYPE IV PILUS INNER MEMBRANE COMPONENT PILO"/>
    <property type="match status" value="1"/>
</dbReference>
<dbReference type="Proteomes" id="UP000051494">
    <property type="component" value="Unassembled WGS sequence"/>
</dbReference>
<dbReference type="PATRIC" id="fig|1590042.3.peg.2143"/>
<dbReference type="InterPro" id="IPR014717">
    <property type="entry name" value="Transl_elong_EF1B/ribsomal_bS6"/>
</dbReference>
<evidence type="ECO:0000313" key="4">
    <source>
        <dbReference type="EMBL" id="MCS5709586.1"/>
    </source>
</evidence>
<keyword evidence="2" id="KW-0472">Membrane</keyword>
<dbReference type="RefSeq" id="WP_057625196.1">
    <property type="nucleotide sequence ID" value="NZ_LKHV02000001.1"/>
</dbReference>
<name>A0A0Q9YK77_9GAMM</name>
<dbReference type="GO" id="GO:0043107">
    <property type="term" value="P:type IV pilus-dependent motility"/>
    <property type="evidence" value="ECO:0007669"/>
    <property type="project" value="InterPro"/>
</dbReference>
<feature type="coiled-coil region" evidence="1">
    <location>
        <begin position="48"/>
        <end position="85"/>
    </location>
</feature>
<organism evidence="3">
    <name type="scientific">Candidatus Berkiella cookevillensis</name>
    <dbReference type="NCBI Taxonomy" id="437022"/>
    <lineage>
        <taxon>Bacteria</taxon>
        <taxon>Pseudomonadati</taxon>
        <taxon>Pseudomonadota</taxon>
        <taxon>Gammaproteobacteria</taxon>
        <taxon>Candidatus Berkiellales</taxon>
        <taxon>Candidatus Berkiellaceae</taxon>
        <taxon>Candidatus Berkiella</taxon>
    </lineage>
</organism>
<dbReference type="Pfam" id="PF04350">
    <property type="entry name" value="PilO"/>
    <property type="match status" value="1"/>
</dbReference>
<evidence type="ECO:0000256" key="2">
    <source>
        <dbReference type="SAM" id="Phobius"/>
    </source>
</evidence>
<sequence length="199" mass="22962">MNLNLNELDINDIGNWPLVAKGIMILFITLSMIALGVWFDTKKQLRVLEQYEKEEQTLKQTFEYKQQQAANLDAYQEQMKTMKASFGALLRQLPEKTEVPGLLEDISHQGLATGLEFRTIRLLPEKEIDFYVELPIEIAVIGTYHQFAEFVSNIASLPRIVTLHDFVIKRLSNEDTNERLMMNITAKTYRYTAEGESND</sequence>
<dbReference type="InterPro" id="IPR007445">
    <property type="entry name" value="PilO"/>
</dbReference>
<dbReference type="GO" id="GO:0043683">
    <property type="term" value="P:type IV pilus assembly"/>
    <property type="evidence" value="ECO:0007669"/>
    <property type="project" value="InterPro"/>
</dbReference>
<evidence type="ECO:0000256" key="1">
    <source>
        <dbReference type="SAM" id="Coils"/>
    </source>
</evidence>
<proteinExistence type="predicted"/>
<dbReference type="PIRSF" id="PIRSF016482">
    <property type="entry name" value="PilO"/>
    <property type="match status" value="1"/>
</dbReference>
<dbReference type="Gene3D" id="3.30.70.60">
    <property type="match status" value="1"/>
</dbReference>
<keyword evidence="2" id="KW-0812">Transmembrane</keyword>
<accession>A0A0Q9YK77</accession>
<dbReference type="Gene3D" id="1.10.287.540">
    <property type="entry name" value="Helix hairpin bin"/>
    <property type="match status" value="1"/>
</dbReference>
<feature type="transmembrane region" description="Helical" evidence="2">
    <location>
        <begin position="20"/>
        <end position="39"/>
    </location>
</feature>
<dbReference type="EMBL" id="LKHV02000001">
    <property type="protein sequence ID" value="MCS5709586.1"/>
    <property type="molecule type" value="Genomic_DNA"/>
</dbReference>
<reference evidence="3" key="1">
    <citation type="submission" date="2015-09" db="EMBL/GenBank/DDBJ databases">
        <title>Draft Genome Sequences of Two Novel Amoeba-resistant Intranuclear Bacteria, Candidatus Berkiella cookevillensis and Candidatus Berkiella aquae.</title>
        <authorList>
            <person name="Mehari Y.T."/>
            <person name="Arivett B.A."/>
            <person name="Farone A.L."/>
            <person name="Gunderson J.H."/>
            <person name="Farone M.B."/>
        </authorList>
    </citation>
    <scope>NUCLEOTIDE SEQUENCE [LARGE SCALE GENOMIC DNA]</scope>
    <source>
        <strain evidence="3">CC99</strain>
    </source>
</reference>
<keyword evidence="5" id="KW-1185">Reference proteome</keyword>
<comment type="caution">
    <text evidence="3">The sequence shown here is derived from an EMBL/GenBank/DDBJ whole genome shotgun (WGS) entry which is preliminary data.</text>
</comment>
<dbReference type="AlphaFoldDB" id="A0A0Q9YK77"/>
<dbReference type="PANTHER" id="PTHR39555">
    <property type="entry name" value="FIMBRIAL ASSEMBLY PROTEIN PILO-LIKE PROTEIN-RELATED"/>
    <property type="match status" value="1"/>
</dbReference>
<keyword evidence="2" id="KW-1133">Transmembrane helix</keyword>
<dbReference type="EMBL" id="LKHV01000012">
    <property type="protein sequence ID" value="KRG17802.1"/>
    <property type="molecule type" value="Genomic_DNA"/>
</dbReference>
<evidence type="ECO:0000313" key="5">
    <source>
        <dbReference type="Proteomes" id="UP000051494"/>
    </source>
</evidence>
<evidence type="ECO:0000313" key="3">
    <source>
        <dbReference type="EMBL" id="KRG17802.1"/>
    </source>
</evidence>
<reference evidence="4" key="3">
    <citation type="submission" date="2021-06" db="EMBL/GenBank/DDBJ databases">
        <title>Genomic Description and Analysis of Intracellular Bacteria, Candidatus Berkiella cookevillensis and Candidatus Berkiella aquae.</title>
        <authorList>
            <person name="Kidane D.T."/>
            <person name="Mehari Y.T."/>
            <person name="Rice F.C."/>
            <person name="Arivett B.A."/>
            <person name="Farone A.L."/>
            <person name="Berk S.G."/>
            <person name="Farone M.B."/>
        </authorList>
    </citation>
    <scope>NUCLEOTIDE SEQUENCE</scope>
    <source>
        <strain evidence="4">CC99</strain>
    </source>
</reference>
<dbReference type="OrthoDB" id="9802133at2"/>
<dbReference type="STRING" id="437022.CC99x_02097"/>
<keyword evidence="1" id="KW-0175">Coiled coil</keyword>
<protein>
    <submittedName>
        <fullName evidence="3">Pilus assembly protein, PilO</fullName>
    </submittedName>
    <submittedName>
        <fullName evidence="4">Type 4a pilus biogenesis protein PilO</fullName>
    </submittedName>
</protein>
<reference evidence="4" key="2">
    <citation type="journal article" date="2016" name="Genome Announc.">
        <title>Draft Genome Sequences of Two Novel Amoeba-Resistant Intranuclear Bacteria, 'Candidatus Berkiella cookevillensis' and 'Candidatus Berkiella aquae'.</title>
        <authorList>
            <person name="Mehari Y.T."/>
            <person name="Arivett B.A."/>
            <person name="Farone A.L."/>
            <person name="Gunderson J.H."/>
            <person name="Farone M.B."/>
        </authorList>
    </citation>
    <scope>NUCLEOTIDE SEQUENCE</scope>
    <source>
        <strain evidence="4">CC99</strain>
    </source>
</reference>